<dbReference type="EMBL" id="JBEWTB010000002">
    <property type="protein sequence ID" value="MET4759019.1"/>
    <property type="molecule type" value="Genomic_DNA"/>
</dbReference>
<feature type="domain" description="NAD-dependent epimerase/dehydratase" evidence="3">
    <location>
        <begin position="4"/>
        <end position="213"/>
    </location>
</feature>
<evidence type="ECO:0000256" key="1">
    <source>
        <dbReference type="ARBA" id="ARBA00005125"/>
    </source>
</evidence>
<organism evidence="4 5">
    <name type="scientific">Endozoicomonas lisbonensis</name>
    <dbReference type="NCBI Taxonomy" id="3120522"/>
    <lineage>
        <taxon>Bacteria</taxon>
        <taxon>Pseudomonadati</taxon>
        <taxon>Pseudomonadota</taxon>
        <taxon>Gammaproteobacteria</taxon>
        <taxon>Oceanospirillales</taxon>
        <taxon>Endozoicomonadaceae</taxon>
        <taxon>Endozoicomonas</taxon>
    </lineage>
</organism>
<dbReference type="Pfam" id="PF01370">
    <property type="entry name" value="Epimerase"/>
    <property type="match status" value="1"/>
</dbReference>
<keyword evidence="4" id="KW-0560">Oxidoreductase</keyword>
<dbReference type="InterPro" id="IPR036291">
    <property type="entry name" value="NAD(P)-bd_dom_sf"/>
</dbReference>
<comment type="caution">
    <text evidence="4">The sequence shown here is derived from an EMBL/GenBank/DDBJ whole genome shotgun (WGS) entry which is preliminary data.</text>
</comment>
<dbReference type="Proteomes" id="UP001549366">
    <property type="component" value="Unassembled WGS sequence"/>
</dbReference>
<proteinExistence type="inferred from homology"/>
<accession>A0ABV2SNU6</accession>
<evidence type="ECO:0000313" key="5">
    <source>
        <dbReference type="Proteomes" id="UP001549366"/>
    </source>
</evidence>
<dbReference type="InterPro" id="IPR001509">
    <property type="entry name" value="Epimerase_deHydtase"/>
</dbReference>
<dbReference type="Gene3D" id="3.40.50.720">
    <property type="entry name" value="NAD(P)-binding Rossmann-like Domain"/>
    <property type="match status" value="1"/>
</dbReference>
<comment type="pathway">
    <text evidence="1">Bacterial outer membrane biogenesis; LPS O-antigen biosynthesis.</text>
</comment>
<dbReference type="EC" id="1.1.1.135" evidence="4"/>
<dbReference type="SUPFAM" id="SSF51735">
    <property type="entry name" value="NAD(P)-binding Rossmann-fold domains"/>
    <property type="match status" value="1"/>
</dbReference>
<evidence type="ECO:0000259" key="3">
    <source>
        <dbReference type="Pfam" id="PF01370"/>
    </source>
</evidence>
<dbReference type="GO" id="GO:0047916">
    <property type="term" value="F:GDP-6-deoxy-D-talose 4-dehydrogenase activity"/>
    <property type="evidence" value="ECO:0007669"/>
    <property type="project" value="UniProtKB-EC"/>
</dbReference>
<reference evidence="4 5" key="1">
    <citation type="submission" date="2024-06" db="EMBL/GenBank/DDBJ databases">
        <title>Genomic Encyclopedia of Type Strains, Phase V (KMG-V): Genome sequencing to study the core and pangenomes of soil and plant-associated prokaryotes.</title>
        <authorList>
            <person name="Whitman W."/>
        </authorList>
    </citation>
    <scope>NUCLEOTIDE SEQUENCE [LARGE SCALE GENOMIC DNA]</scope>
    <source>
        <strain evidence="4 5">NE40</strain>
    </source>
</reference>
<dbReference type="RefSeq" id="WP_354009051.1">
    <property type="nucleotide sequence ID" value="NZ_JBEWTA010000001.1"/>
</dbReference>
<dbReference type="Gene3D" id="3.90.25.10">
    <property type="entry name" value="UDP-galactose 4-epimerase, domain 1"/>
    <property type="match status" value="1"/>
</dbReference>
<sequence length="281" mass="31461">MRTLITGISGFTGRYLQAELTGNGHEVVGLTSDLADPIMLNDEIKRVQPDWVVHLAGIAFVGHGEPNDFYRINLIGTRNLLAALAECGKQPDCVLVASSANVYGNSSGGVLDEDTPLNPANDYAVSKLAMEYMARVWLDKLPLVIARPFNYTGVGQREEFLLPKIVDHFRRRAELIELGNLDVRRDFSDVRAVVRAYRRLLEERPVGKTFNICSGRTHSLHEVLSLMQDITDVEMDARVNPAFVRPNEIKTLCGDPSRLCKLIGGWETVPLEETLRWMFSH</sequence>
<evidence type="ECO:0000313" key="4">
    <source>
        <dbReference type="EMBL" id="MET4759019.1"/>
    </source>
</evidence>
<keyword evidence="5" id="KW-1185">Reference proteome</keyword>
<protein>
    <submittedName>
        <fullName evidence="4">Nucleoside-diphosphate-sugar epimerase</fullName>
        <ecNumber evidence="4">1.1.1.135</ecNumber>
    </submittedName>
</protein>
<dbReference type="PANTHER" id="PTHR43000">
    <property type="entry name" value="DTDP-D-GLUCOSE 4,6-DEHYDRATASE-RELATED"/>
    <property type="match status" value="1"/>
</dbReference>
<gene>
    <name evidence="4" type="ORF">V5J35_004211</name>
</gene>
<comment type="similarity">
    <text evidence="2">Belongs to the NAD(P)-dependent epimerase/dehydratase family.</text>
</comment>
<name>A0ABV2SNU6_9GAMM</name>
<evidence type="ECO:0000256" key="2">
    <source>
        <dbReference type="ARBA" id="ARBA00007637"/>
    </source>
</evidence>